<keyword evidence="1 2" id="KW-0238">DNA-binding</keyword>
<evidence type="ECO:0000256" key="2">
    <source>
        <dbReference type="PROSITE-ProRule" id="PRU00335"/>
    </source>
</evidence>
<gene>
    <name evidence="4" type="ORF">MNAB215_1032</name>
</gene>
<dbReference type="PANTHER" id="PTHR30055">
    <property type="entry name" value="HTH-TYPE TRANSCRIPTIONAL REGULATOR RUTR"/>
    <property type="match status" value="1"/>
</dbReference>
<sequence>MPRMLGGRDVPPHHHVLPGRVSVTAAVRDTRVPSACQVREPYYRVRLGMESSTVAERIPAITAKTDGRKRRWHQHKVERRNELVDGTIEAIRRLGRYLSMDEIAAEIGVSKTVLYRYFVDKNDLTTAVMMRFTQTTLIPNMAAALTSDLDGLDLTREVIRVYVETVANEPEPYRFVMANSSASKSKVIADSERIIARMIAVLMRRRMREGGVETGGAEPWSYLIVGGVQLATHSWMSDPRMTRDELIDYLTMLSWNALCGIVQVGGSLEKFRAEPHPTPIAPPRER</sequence>
<dbReference type="PROSITE" id="PS50977">
    <property type="entry name" value="HTH_TETR_2"/>
    <property type="match status" value="1"/>
</dbReference>
<dbReference type="SUPFAM" id="SSF48498">
    <property type="entry name" value="Tetracyclin repressor-like, C-terminal domain"/>
    <property type="match status" value="1"/>
</dbReference>
<dbReference type="SUPFAM" id="SSF46689">
    <property type="entry name" value="Homeodomain-like"/>
    <property type="match status" value="1"/>
</dbReference>
<dbReference type="Proteomes" id="UP000240424">
    <property type="component" value="Unassembled WGS sequence"/>
</dbReference>
<feature type="DNA-binding region" description="H-T-H motif" evidence="2">
    <location>
        <begin position="99"/>
        <end position="118"/>
    </location>
</feature>
<dbReference type="Gene3D" id="1.10.357.10">
    <property type="entry name" value="Tetracycline Repressor, domain 2"/>
    <property type="match status" value="1"/>
</dbReference>
<dbReference type="InterPro" id="IPR009057">
    <property type="entry name" value="Homeodomain-like_sf"/>
</dbReference>
<dbReference type="GO" id="GO:0003700">
    <property type="term" value="F:DNA-binding transcription factor activity"/>
    <property type="evidence" value="ECO:0007669"/>
    <property type="project" value="TreeGrafter"/>
</dbReference>
<evidence type="ECO:0000313" key="4">
    <source>
        <dbReference type="EMBL" id="SPM38851.1"/>
    </source>
</evidence>
<protein>
    <submittedName>
        <fullName evidence="4">Transcriptional regulator</fullName>
    </submittedName>
</protein>
<evidence type="ECO:0000313" key="5">
    <source>
        <dbReference type="Proteomes" id="UP000240424"/>
    </source>
</evidence>
<dbReference type="Pfam" id="PF19344">
    <property type="entry name" value="TetR_C_32"/>
    <property type="match status" value="1"/>
</dbReference>
<dbReference type="InterPro" id="IPR001387">
    <property type="entry name" value="Cro/C1-type_HTH"/>
</dbReference>
<evidence type="ECO:0000259" key="3">
    <source>
        <dbReference type="PROSITE" id="PS50977"/>
    </source>
</evidence>
<evidence type="ECO:0000256" key="1">
    <source>
        <dbReference type="ARBA" id="ARBA00023125"/>
    </source>
</evidence>
<dbReference type="InterPro" id="IPR036271">
    <property type="entry name" value="Tet_transcr_reg_TetR-rel_C_sf"/>
</dbReference>
<dbReference type="EMBL" id="FUEZ01000003">
    <property type="protein sequence ID" value="SPM38851.1"/>
    <property type="molecule type" value="Genomic_DNA"/>
</dbReference>
<accession>A0A2U3P510</accession>
<proteinExistence type="predicted"/>
<dbReference type="PANTHER" id="PTHR30055:SF160">
    <property type="entry name" value="TRANSCRIPTIONAL REGULATORY PROTEIN (PROBABLY ASNC-FAMILY)-RELATED"/>
    <property type="match status" value="1"/>
</dbReference>
<organism evidence="4 5">
    <name type="scientific">Mycobacterium numidiamassiliense</name>
    <dbReference type="NCBI Taxonomy" id="1841861"/>
    <lineage>
        <taxon>Bacteria</taxon>
        <taxon>Bacillati</taxon>
        <taxon>Actinomycetota</taxon>
        <taxon>Actinomycetes</taxon>
        <taxon>Mycobacteriales</taxon>
        <taxon>Mycobacteriaceae</taxon>
        <taxon>Mycobacterium</taxon>
    </lineage>
</organism>
<keyword evidence="5" id="KW-1185">Reference proteome</keyword>
<dbReference type="GO" id="GO:0000976">
    <property type="term" value="F:transcription cis-regulatory region binding"/>
    <property type="evidence" value="ECO:0007669"/>
    <property type="project" value="TreeGrafter"/>
</dbReference>
<reference evidence="4 5" key="1">
    <citation type="submission" date="2017-01" db="EMBL/GenBank/DDBJ databases">
        <authorList>
            <consortium name="Urmite Genomes"/>
        </authorList>
    </citation>
    <scope>NUCLEOTIDE SEQUENCE [LARGE SCALE GENOMIC DNA]</scope>
    <source>
        <strain evidence="4 5">AB215</strain>
    </source>
</reference>
<dbReference type="InterPro" id="IPR050109">
    <property type="entry name" value="HTH-type_TetR-like_transc_reg"/>
</dbReference>
<name>A0A2U3P510_9MYCO</name>
<dbReference type="Pfam" id="PF00440">
    <property type="entry name" value="TetR_N"/>
    <property type="match status" value="1"/>
</dbReference>
<dbReference type="InterPro" id="IPR001647">
    <property type="entry name" value="HTH_TetR"/>
</dbReference>
<dbReference type="STRING" id="1841861.GCA_900157365_05235"/>
<dbReference type="CDD" id="cd00093">
    <property type="entry name" value="HTH_XRE"/>
    <property type="match status" value="1"/>
</dbReference>
<feature type="domain" description="HTH tetR-type" evidence="3">
    <location>
        <begin position="77"/>
        <end position="136"/>
    </location>
</feature>
<dbReference type="InterPro" id="IPR045823">
    <property type="entry name" value="TetR_C_32"/>
</dbReference>
<dbReference type="AlphaFoldDB" id="A0A2U3P510"/>